<feature type="transmembrane region" description="Helical" evidence="11">
    <location>
        <begin position="303"/>
        <end position="324"/>
    </location>
</feature>
<proteinExistence type="inferred from homology"/>
<feature type="domain" description="Peptidase M50" evidence="12">
    <location>
        <begin position="6"/>
        <end position="366"/>
    </location>
</feature>
<evidence type="ECO:0000256" key="5">
    <source>
        <dbReference type="ARBA" id="ARBA00022692"/>
    </source>
</evidence>
<dbReference type="GO" id="GO:0016020">
    <property type="term" value="C:membrane"/>
    <property type="evidence" value="ECO:0007669"/>
    <property type="project" value="UniProtKB-SubCell"/>
</dbReference>
<dbReference type="InterPro" id="IPR004387">
    <property type="entry name" value="Pept_M50_Zn"/>
</dbReference>
<evidence type="ECO:0000313" key="13">
    <source>
        <dbReference type="EMBL" id="RJR28048.1"/>
    </source>
</evidence>
<keyword evidence="10 11" id="KW-0472">Membrane</keyword>
<comment type="subcellular location">
    <subcellularLocation>
        <location evidence="2">Membrane</location>
        <topology evidence="2">Multi-pass membrane protein</topology>
    </subcellularLocation>
</comment>
<dbReference type="GO" id="GO:0006508">
    <property type="term" value="P:proteolysis"/>
    <property type="evidence" value="ECO:0007669"/>
    <property type="project" value="UniProtKB-KW"/>
</dbReference>
<dbReference type="PANTHER" id="PTHR42837:SF2">
    <property type="entry name" value="MEMBRANE METALLOPROTEASE ARASP2, CHLOROPLASTIC-RELATED"/>
    <property type="match status" value="1"/>
</dbReference>
<comment type="similarity">
    <text evidence="3">Belongs to the peptidase M50B family.</text>
</comment>
<evidence type="ECO:0000259" key="12">
    <source>
        <dbReference type="Pfam" id="PF02163"/>
    </source>
</evidence>
<dbReference type="InterPro" id="IPR008915">
    <property type="entry name" value="Peptidase_M50"/>
</dbReference>
<dbReference type="CDD" id="cd06163">
    <property type="entry name" value="S2P-M50_PDZ_RseP-like"/>
    <property type="match status" value="1"/>
</dbReference>
<comment type="caution">
    <text evidence="13">The sequence shown here is derived from an EMBL/GenBank/DDBJ whole genome shotgun (WGS) entry which is preliminary data.</text>
</comment>
<dbReference type="GO" id="GO:0004222">
    <property type="term" value="F:metalloendopeptidase activity"/>
    <property type="evidence" value="ECO:0007669"/>
    <property type="project" value="InterPro"/>
</dbReference>
<evidence type="ECO:0000313" key="14">
    <source>
        <dbReference type="Proteomes" id="UP000265540"/>
    </source>
</evidence>
<name>A0A3A4ZGB8_UNCKA</name>
<keyword evidence="8 11" id="KW-1133">Transmembrane helix</keyword>
<protein>
    <recommendedName>
        <fullName evidence="12">Peptidase M50 domain-containing protein</fullName>
    </recommendedName>
</protein>
<dbReference type="Proteomes" id="UP000265540">
    <property type="component" value="Unassembled WGS sequence"/>
</dbReference>
<dbReference type="EMBL" id="QZJF01000005">
    <property type="protein sequence ID" value="RJR28048.1"/>
    <property type="molecule type" value="Genomic_DNA"/>
</dbReference>
<evidence type="ECO:0000256" key="11">
    <source>
        <dbReference type="SAM" id="Phobius"/>
    </source>
</evidence>
<organism evidence="13 14">
    <name type="scientific">candidate division WWE3 bacterium</name>
    <dbReference type="NCBI Taxonomy" id="2053526"/>
    <lineage>
        <taxon>Bacteria</taxon>
        <taxon>Katanobacteria</taxon>
    </lineage>
</organism>
<evidence type="ECO:0000256" key="3">
    <source>
        <dbReference type="ARBA" id="ARBA00007931"/>
    </source>
</evidence>
<keyword evidence="9" id="KW-0482">Metalloprotease</keyword>
<dbReference type="AlphaFoldDB" id="A0A3A4ZGB8"/>
<comment type="cofactor">
    <cofactor evidence="1">
        <name>Zn(2+)</name>
        <dbReference type="ChEBI" id="CHEBI:29105"/>
    </cofactor>
</comment>
<dbReference type="InterPro" id="IPR036034">
    <property type="entry name" value="PDZ_sf"/>
</dbReference>
<evidence type="ECO:0000256" key="2">
    <source>
        <dbReference type="ARBA" id="ARBA00004141"/>
    </source>
</evidence>
<dbReference type="Gene3D" id="2.30.42.10">
    <property type="match status" value="1"/>
</dbReference>
<dbReference type="SUPFAM" id="SSF50156">
    <property type="entry name" value="PDZ domain-like"/>
    <property type="match status" value="1"/>
</dbReference>
<keyword evidence="4" id="KW-0645">Protease</keyword>
<sequence length="377" mass="41241">MALLVFIIILSVLVLVHEFGHFWVAKRLGIKVEEFGLGLPPRVFGKKIGETIYSLNLLPFGGFVKVLGEEVEEGQEDSLERDPRSFASRSPLQRSLVLAAGVFNNAVLAVILFYIVLISAGFKTAYIPLFFDYKFRFGEEAIIGTVVTALEEGSPAESSGIELGEAVMKIDDSPVYSSKDIRSVLENKRDQVVTVELMDIKDGDTGATRTVGLTPMLDEKGNPVLGVYLTKSVSIRYESLPQKLFSGFFHAYNVTAYSMTSFGKLISLSVESRDISPVSQSVAGPVGIYQVVGSVLEYGGDKVIINILDFVALMSVSLAFINILPFPALDGGRLLFVIIERIRGKKISPVIEANIHKLGIMFLLALIVLITIKDIVQ</sequence>
<evidence type="ECO:0000256" key="10">
    <source>
        <dbReference type="ARBA" id="ARBA00023136"/>
    </source>
</evidence>
<keyword evidence="6" id="KW-0378">Hydrolase</keyword>
<evidence type="ECO:0000256" key="7">
    <source>
        <dbReference type="ARBA" id="ARBA00022833"/>
    </source>
</evidence>
<accession>A0A3A4ZGB8</accession>
<reference evidence="13 14" key="1">
    <citation type="journal article" date="2017" name="ISME J.">
        <title>Energy and carbon metabolisms in a deep terrestrial subsurface fluid microbial community.</title>
        <authorList>
            <person name="Momper L."/>
            <person name="Jungbluth S.P."/>
            <person name="Lee M.D."/>
            <person name="Amend J.P."/>
        </authorList>
    </citation>
    <scope>NUCLEOTIDE SEQUENCE [LARGE SCALE GENOMIC DNA]</scope>
    <source>
        <strain evidence="13">SURF_46</strain>
    </source>
</reference>
<evidence type="ECO:0000256" key="8">
    <source>
        <dbReference type="ARBA" id="ARBA00022989"/>
    </source>
</evidence>
<evidence type="ECO:0000256" key="4">
    <source>
        <dbReference type="ARBA" id="ARBA00022670"/>
    </source>
</evidence>
<evidence type="ECO:0000256" key="1">
    <source>
        <dbReference type="ARBA" id="ARBA00001947"/>
    </source>
</evidence>
<feature type="transmembrane region" description="Helical" evidence="11">
    <location>
        <begin position="96"/>
        <end position="117"/>
    </location>
</feature>
<dbReference type="PANTHER" id="PTHR42837">
    <property type="entry name" value="REGULATOR OF SIGMA-E PROTEASE RSEP"/>
    <property type="match status" value="1"/>
</dbReference>
<gene>
    <name evidence="13" type="ORF">C4561_00915</name>
</gene>
<evidence type="ECO:0000256" key="6">
    <source>
        <dbReference type="ARBA" id="ARBA00022801"/>
    </source>
</evidence>
<evidence type="ECO:0000256" key="9">
    <source>
        <dbReference type="ARBA" id="ARBA00023049"/>
    </source>
</evidence>
<keyword evidence="5 11" id="KW-0812">Transmembrane</keyword>
<dbReference type="Pfam" id="PF02163">
    <property type="entry name" value="Peptidase_M50"/>
    <property type="match status" value="1"/>
</dbReference>
<feature type="transmembrane region" description="Helical" evidence="11">
    <location>
        <begin position="358"/>
        <end position="376"/>
    </location>
</feature>
<keyword evidence="7" id="KW-0862">Zinc</keyword>